<keyword evidence="1" id="KW-0812">Transmembrane</keyword>
<keyword evidence="3" id="KW-1185">Reference proteome</keyword>
<feature type="transmembrane region" description="Helical" evidence="1">
    <location>
        <begin position="2746"/>
        <end position="2764"/>
    </location>
</feature>
<reference evidence="2" key="1">
    <citation type="submission" date="2021-06" db="EMBL/GenBank/DDBJ databases">
        <authorList>
            <person name="Hodson N. C."/>
            <person name="Mongue J. A."/>
            <person name="Jaron S. K."/>
        </authorList>
    </citation>
    <scope>NUCLEOTIDE SEQUENCE</scope>
</reference>
<evidence type="ECO:0000256" key="1">
    <source>
        <dbReference type="SAM" id="Phobius"/>
    </source>
</evidence>
<dbReference type="NCBIfam" id="TIGR03696">
    <property type="entry name" value="Rhs_assc_core"/>
    <property type="match status" value="1"/>
</dbReference>
<dbReference type="EMBL" id="CAJVCH010332515">
    <property type="protein sequence ID" value="CAG7787160.1"/>
    <property type="molecule type" value="Genomic_DNA"/>
</dbReference>
<dbReference type="OrthoDB" id="5426877at2759"/>
<dbReference type="Proteomes" id="UP000708208">
    <property type="component" value="Unassembled WGS sequence"/>
</dbReference>
<keyword evidence="1" id="KW-1133">Transmembrane helix</keyword>
<sequence>MELRLQNSHIFPTNSTKILSVHSVEFTNNLSGLYLFSADNLLSQYQVTQNRKEIVKKWDFQFQNNPTQILYVGKSHLLGNPDEKLLVASEPIGVVFYRANSIGLEELDTDIRFNHVGSTSNSSRIFMGNFFENSYYNPGLLHRTSPYQVKVYLVDYLNWDDPEALPLSEGELQFPPEFSTSQNIWTEPGWGNQDYILTCDNSTLIVHKFDYYHRVEKIGHARIPSQMRTTTSAQFFEENSSKKMMVYFETLAIVYILQANREFVAEDYFYIDGKLPLTKHPLMSQKTPLILMDGPTLLPVSSNGTDYYSLNSYWTQPYIKSLAVFENSSTIIYEENRTIKIGLYTFDKTRNQLNFQSIIPSTSSSLVQPVIRNTVIKADDTSSTEYKSSYDKSLLHNIRLQQFLEESVQLQSGQLQLSLPLVPFINFGLQYSFTSGLLSHPLGKHWELLGHSHISLDPGQTHFDADKRYYIVLGNEVYALDIIQTQGNNTKFKSLSDSNSTMKIKSILLDSSKNEWTVETDISKMIFGGSPGTVKEGVQTRNWVSEDAPVQIKVPLEWHLTQYENLVTGKTLQYEYVTQEKLTEGIKHVSAIILKKVTGDNALVSFDLGSGSTKTLRGYELQSREYRQIVKFDLKPIKGDQFLGSISQQFGTRWDKLIEFDYDDNTKLLNKIALPIWKSTVKYRYINPPAPTRPSYQFGVTLTGEAEDIQKVIGAVHGNGFSVLAYDNTLLIYKITDGSTVTFPLAQQLSAEHLLAMDGRCVFLLNQNVLTYCYAPVDVENPSLGFQWKPMTSLVITSPFKDIMMTRTGTVLIKQGARELKLFQWDETKSLWNTTSYVTTRAISSIKMDERYRILAWIDEANTIYWVGGFKSSSSTTLSWTPVKSRNLSSRTDCGNLFANKFDLGSKHEKEIKHYFKGFQFQLRDNVIALQSCSINDWTINTVTDLIILDNSMNGFHKSFSLSQENIQNLRRENRNENQNFIYTYEKSGGRFLVKVEAEGHPEATHNVTESFRKLESSQNERLFMTDFSLYQMNLQGSLVLLSNKKKIYHDPKKGWTQGNQNTEETMSVSIRLQENDDSLRLEQKTLDDTFKITGATYQVLHDFGTKNATKLGYFYPSYIGATNEGSKSLSVVSFSGNSKIKQTTYSSEEIFGSISGPTLLATRKTQSSDQIILRTTVWDPQMVVGQLEVTSGEFVDKTVHYELADPNLLLNGNFMFQTARVIPGKLAKLHGWIEYQTRSEPGNGTKISSKVYDGFGKFLHDMEQESPKEEKPTDDIFVLKDKSNKFEIANFYPFELTSCQSAYIGFEDYESFQTSPACSKWTFPEANIHRNKFSFTGKNFLRLNSTNEQIRLELPWEKGQDYTITAWVRAPSVNFKNLKNTLILAASLMTPSAVNWMSTVIYSSGPWTLLRLDILDVQIDPYRNVVYNASGPVTQKNVKIQLAISGQPDSDVDVDHIIVAPSSWDAQVNIRDPNTFHKTETILGRSGFVSQDRFDPTGRPFVHINPRGEVHQLQLDSIKPNNLGLKSSAVFKTTIQSGWYEYCEPAMGQSLSLKVLSNWSVSPGKLTHTRNSPDELEFRAGSYSSLVFRFWYTTKGNFAQIQLQFLGTNIKTVQKSGKTFLNVGRLCSEVEIGEENFVTLAVLDKARFALWIDQDLTCEIHLRNGITDNSIKMKISGGVTIGDVVFIPDPSLEISYHTLQDQEIQRIQLTSASTANVYQRFYDELGRQIAETKKTVITSTSQLLHFRSNFATKREGTASSPMKLEGEVHNLNTQDEGFPFSMISYEGNLMKEEWEKEGRPGSNYRIGGKYEKQYSSEPHFLIKNMFPKDQGYSYRAIRTTMGYEETSVFIGDFKSSLLRAKVAIVPGGEQLLATYEYDFHDNMIAAAAPQFHRENRSFMQGKPYSEISKGNGAFTTTYKYDGLNRLVEKKNPDGGISNLVYDGNDNILYAIHRSSKQPAMIDSILYFEYSEFGNGILTEVGVLRNFTATAGVSTVLQKPFNRIPRKIIRKLDKQERNVLFQSDLITSYFEGQPSYVEVVGYDVTTTRPLMRAEVSPTKTNYPALLTVSTFNYNAKGNKLLEIGLPYENYSIRYQYSPFGSLLKLELLDYKKGLKLNVAEFQYNGSNQVVREALSDIGKNATLVTQFSYNSPGFPTKQKNSLVEESMSYEDEGYGGFSLGKINSVMSSTSVREWAIPYSEFNEGYLLEQGLSPTFAKTCYNALVENGYIDSQRILKIYHPTIAESMPLICTNGAGAEKLLKLFSRHFIQQNSFKFKYQYGSHRDLVKAKFMATNDTETCTTPLTPTNFAEQLSTILKMGAEDATKLWEALKKERFLLIDAQIGIVSSSHGKKGLAFLTNENLMKGFRALRLNQSNYSQEMVQHLALHTAHEFTIEKICSLIEKWVPSLSHAKAFEDAQKVHDYLVTNRYLEEKKPTKLLFSPKFIQTVERLFPGKNNCPAIYKVLTSFFDCSIGTSPFDFQVYDQDANGNFKVFYTDGKRFELKYEPGTNKLVKINTTEGGFTKYYAVGHDTFGNLNKALHKNIERITYDEVFARPVEFQISDGSKVKIRYDHKGERVSKDVWSPDGTLLRRKKYLTRDEKERCLLEEEITFYSPNVPPKRKTTIFMYGPRGLVGFHRNGKLYNVYTDAIGSIRFVLLNGQVVASYDYLPYGHLMGEFVHHEDADVSYRFTGQEWDEELQLYNFHARIYDPIIGRFYQLDPEEQFFSPYKYGGNSPLNVVDPDGKFILTLIIGITLAVAGAYLGGAAANKSWNPAKWNLKSPQTWLGILLGGLSGALIIPTGGASIEFLSGAAVGLSVTAAKGTVVGFSVATAYLSTAAANKNWNPVQWDLTDPGTLNSIFGGIAMGAGLPAGVDLWRSTFTAFGTTGKTLFTIGSVGAFGGFGYLNTAASQGWNPQDWDGFGGIDFFIGGLQGAIGASGAVDGVKYFAKQTKLFTPGFTNMANSFGKAIKHQNFKQIEFFTKGQTIALAKATGSLAAVATVTYLGVANAANDWSAFTLKDASTAMALLNGLYSGWVGGGGGKKQRPGKSKTTDSNPLRRQGCFAKTSTCSRKPKFERLPNTDRILDGSNHESYMLQIIEHEYKKVAEIIAKSLEEKKKALEAEAIEKGFNVKYTQPTTITVMGGDGFVFGGVSGLTQLTDGVPTQPKTGPAVIKLGILLFKDLESDADFLIHDLKYNVFDRDKPNFKDMPVIDLPLSDRAIREKIAIDFREAKVRLTEAFSDSLGNLNVDKILQALKLEQLDVTLLHKKLQNSFDSILQNSDSPNFLNMLADTIREMAEGKNLIVPDQIDAFNNSLKKNLVKDRSVQEYNKVMKKAMNDNPQLKDFRDWDTANCGESHCLVGINRVKEFFDLPKTATVGHDQVKYVASYNMKKLIDNLAADQERCAHCKRTTESVPTPSGKIKFVITDQAWDTQTALQEHSHYLSFPASRAYEAFYNRYRYDPAELFHNFKDGFDAWQVFQIATEDQAPSASSSRKSRDLSKQKTALSITSGAATNSGIVISAVNTVKQILSFITSKVAQMEQIFNHGMNKAAPMDSMRMENFKSDKSKPTLKAHKRNCVPHVWLNGEYIFDGFTCTDIFGSVRVFLKDNSFEDSALAGSYNQDIFSDCQYMEGYFGQKSAFCSGKNSNMIYTPAASTLPFDKVNDHLLLLLVGVNLWRKWTDVQPTEQVVKSKPSRGLLTDLQEQVDLVRGMISEIGNLDPGFSIWANHFLEDREDDIQRFGRSGMTEGDLVEFREALEDLEEEVRDIWEVRDTRKEIVEARQPAGKLFWEQLCSYFVMVQ</sequence>
<protein>
    <submittedName>
        <fullName evidence="2">Uncharacterized protein</fullName>
    </submittedName>
</protein>
<dbReference type="PANTHER" id="PTHR32305:SF15">
    <property type="entry name" value="PROTEIN RHSA-RELATED"/>
    <property type="match status" value="1"/>
</dbReference>
<gene>
    <name evidence="2" type="ORF">AFUS01_LOCUS25677</name>
</gene>
<dbReference type="PANTHER" id="PTHR32305">
    <property type="match status" value="1"/>
</dbReference>
<proteinExistence type="predicted"/>
<evidence type="ECO:0000313" key="3">
    <source>
        <dbReference type="Proteomes" id="UP000708208"/>
    </source>
</evidence>
<organism evidence="2 3">
    <name type="scientific">Allacma fusca</name>
    <dbReference type="NCBI Taxonomy" id="39272"/>
    <lineage>
        <taxon>Eukaryota</taxon>
        <taxon>Metazoa</taxon>
        <taxon>Ecdysozoa</taxon>
        <taxon>Arthropoda</taxon>
        <taxon>Hexapoda</taxon>
        <taxon>Collembola</taxon>
        <taxon>Symphypleona</taxon>
        <taxon>Sminthuridae</taxon>
        <taxon>Allacma</taxon>
    </lineage>
</organism>
<comment type="caution">
    <text evidence="2">The sequence shown here is derived from an EMBL/GenBank/DDBJ whole genome shotgun (WGS) entry which is preliminary data.</text>
</comment>
<keyword evidence="1" id="KW-0472">Membrane</keyword>
<name>A0A8J2KI92_9HEXA</name>
<dbReference type="InterPro" id="IPR050708">
    <property type="entry name" value="T6SS_VgrG/RHS"/>
</dbReference>
<accession>A0A8J2KI92</accession>
<dbReference type="InterPro" id="IPR022385">
    <property type="entry name" value="Rhs_assc_core"/>
</dbReference>
<evidence type="ECO:0000313" key="2">
    <source>
        <dbReference type="EMBL" id="CAG7787160.1"/>
    </source>
</evidence>
<feature type="transmembrane region" description="Helical" evidence="1">
    <location>
        <begin position="2785"/>
        <end position="2806"/>
    </location>
</feature>